<dbReference type="PANTHER" id="PTHR33710">
    <property type="entry name" value="BNAC02G09200D PROTEIN"/>
    <property type="match status" value="1"/>
</dbReference>
<dbReference type="EnsemblPlants" id="AET4Gv20734700.1">
    <property type="protein sequence ID" value="AET4Gv20734700.1"/>
    <property type="gene ID" value="AET4Gv20734700"/>
</dbReference>
<evidence type="ECO:0008006" key="3">
    <source>
        <dbReference type="Google" id="ProtNLM"/>
    </source>
</evidence>
<dbReference type="PANTHER" id="PTHR33710:SF72">
    <property type="entry name" value="OS04G0204200 PROTEIN"/>
    <property type="match status" value="1"/>
</dbReference>
<dbReference type="InterPro" id="IPR036691">
    <property type="entry name" value="Endo/exonu/phosph_ase_sf"/>
</dbReference>
<evidence type="ECO:0000313" key="2">
    <source>
        <dbReference type="Proteomes" id="UP000015105"/>
    </source>
</evidence>
<sequence>EIIMSGGLYTWSNKQEHPTLEKLDRVLMSSDWEDLFPLVSVHKMVKEISDHNPLLLDGGGGGLLLLEPLEIDALSLIMPG</sequence>
<reference evidence="2" key="2">
    <citation type="journal article" date="2017" name="Nat. Plants">
        <title>The Aegilops tauschii genome reveals multiple impacts of transposons.</title>
        <authorList>
            <person name="Zhao G."/>
            <person name="Zou C."/>
            <person name="Li K."/>
            <person name="Wang K."/>
            <person name="Li T."/>
            <person name="Gao L."/>
            <person name="Zhang X."/>
            <person name="Wang H."/>
            <person name="Yang Z."/>
            <person name="Liu X."/>
            <person name="Jiang W."/>
            <person name="Mao L."/>
            <person name="Kong X."/>
            <person name="Jiao Y."/>
            <person name="Jia J."/>
        </authorList>
    </citation>
    <scope>NUCLEOTIDE SEQUENCE [LARGE SCALE GENOMIC DNA]</scope>
    <source>
        <strain evidence="2">cv. AL8/78</strain>
    </source>
</reference>
<name>A0A453IZC2_AEGTS</name>
<dbReference type="SUPFAM" id="SSF56219">
    <property type="entry name" value="DNase I-like"/>
    <property type="match status" value="1"/>
</dbReference>
<dbReference type="Proteomes" id="UP000015105">
    <property type="component" value="Chromosome 4D"/>
</dbReference>
<accession>A0A453IZC2</accession>
<reference evidence="2" key="1">
    <citation type="journal article" date="2014" name="Science">
        <title>Ancient hybridizations among the ancestral genomes of bread wheat.</title>
        <authorList>
            <consortium name="International Wheat Genome Sequencing Consortium,"/>
            <person name="Marcussen T."/>
            <person name="Sandve S.R."/>
            <person name="Heier L."/>
            <person name="Spannagl M."/>
            <person name="Pfeifer M."/>
            <person name="Jakobsen K.S."/>
            <person name="Wulff B.B."/>
            <person name="Steuernagel B."/>
            <person name="Mayer K.F."/>
            <person name="Olsen O.A."/>
        </authorList>
    </citation>
    <scope>NUCLEOTIDE SEQUENCE [LARGE SCALE GENOMIC DNA]</scope>
    <source>
        <strain evidence="2">cv. AL8/78</strain>
    </source>
</reference>
<dbReference type="Gramene" id="AET4Gv20734700.1">
    <property type="protein sequence ID" value="AET4Gv20734700.1"/>
    <property type="gene ID" value="AET4Gv20734700"/>
</dbReference>
<evidence type="ECO:0000313" key="1">
    <source>
        <dbReference type="EnsemblPlants" id="AET4Gv20734700.1"/>
    </source>
</evidence>
<keyword evidence="2" id="KW-1185">Reference proteome</keyword>
<reference evidence="1" key="3">
    <citation type="journal article" date="2017" name="Nature">
        <title>Genome sequence of the progenitor of the wheat D genome Aegilops tauschii.</title>
        <authorList>
            <person name="Luo M.C."/>
            <person name="Gu Y.Q."/>
            <person name="Puiu D."/>
            <person name="Wang H."/>
            <person name="Twardziok S.O."/>
            <person name="Deal K.R."/>
            <person name="Huo N."/>
            <person name="Zhu T."/>
            <person name="Wang L."/>
            <person name="Wang Y."/>
            <person name="McGuire P.E."/>
            <person name="Liu S."/>
            <person name="Long H."/>
            <person name="Ramasamy R.K."/>
            <person name="Rodriguez J.C."/>
            <person name="Van S.L."/>
            <person name="Yuan L."/>
            <person name="Wang Z."/>
            <person name="Xia Z."/>
            <person name="Xiao L."/>
            <person name="Anderson O.D."/>
            <person name="Ouyang S."/>
            <person name="Liang Y."/>
            <person name="Zimin A.V."/>
            <person name="Pertea G."/>
            <person name="Qi P."/>
            <person name="Bennetzen J.L."/>
            <person name="Dai X."/>
            <person name="Dawson M.W."/>
            <person name="Muller H.G."/>
            <person name="Kugler K."/>
            <person name="Rivarola-Duarte L."/>
            <person name="Spannagl M."/>
            <person name="Mayer K.F.X."/>
            <person name="Lu F.H."/>
            <person name="Bevan M.W."/>
            <person name="Leroy P."/>
            <person name="Li P."/>
            <person name="You F.M."/>
            <person name="Sun Q."/>
            <person name="Liu Z."/>
            <person name="Lyons E."/>
            <person name="Wicker T."/>
            <person name="Salzberg S.L."/>
            <person name="Devos K.M."/>
            <person name="Dvorak J."/>
        </authorList>
    </citation>
    <scope>NUCLEOTIDE SEQUENCE [LARGE SCALE GENOMIC DNA]</scope>
    <source>
        <strain evidence="1">cv. AL8/78</strain>
    </source>
</reference>
<reference evidence="1" key="5">
    <citation type="journal article" date="2021" name="G3 (Bethesda)">
        <title>Aegilops tauschii genome assembly Aet v5.0 features greater sequence contiguity and improved annotation.</title>
        <authorList>
            <person name="Wang L."/>
            <person name="Zhu T."/>
            <person name="Rodriguez J.C."/>
            <person name="Deal K.R."/>
            <person name="Dubcovsky J."/>
            <person name="McGuire P.E."/>
            <person name="Lux T."/>
            <person name="Spannagl M."/>
            <person name="Mayer K.F.X."/>
            <person name="Baldrich P."/>
            <person name="Meyers B.C."/>
            <person name="Huo N."/>
            <person name="Gu Y.Q."/>
            <person name="Zhou H."/>
            <person name="Devos K.M."/>
            <person name="Bennetzen J.L."/>
            <person name="Unver T."/>
            <person name="Budak H."/>
            <person name="Gulick P.J."/>
            <person name="Galiba G."/>
            <person name="Kalapos B."/>
            <person name="Nelson D.R."/>
            <person name="Li P."/>
            <person name="You F.M."/>
            <person name="Luo M.C."/>
            <person name="Dvorak J."/>
        </authorList>
    </citation>
    <scope>NUCLEOTIDE SEQUENCE [LARGE SCALE GENOMIC DNA]</scope>
    <source>
        <strain evidence="1">cv. AL8/78</strain>
    </source>
</reference>
<dbReference type="Gene3D" id="3.60.10.10">
    <property type="entry name" value="Endonuclease/exonuclease/phosphatase"/>
    <property type="match status" value="1"/>
</dbReference>
<organism evidence="1 2">
    <name type="scientific">Aegilops tauschii subsp. strangulata</name>
    <name type="common">Goatgrass</name>
    <dbReference type="NCBI Taxonomy" id="200361"/>
    <lineage>
        <taxon>Eukaryota</taxon>
        <taxon>Viridiplantae</taxon>
        <taxon>Streptophyta</taxon>
        <taxon>Embryophyta</taxon>
        <taxon>Tracheophyta</taxon>
        <taxon>Spermatophyta</taxon>
        <taxon>Magnoliopsida</taxon>
        <taxon>Liliopsida</taxon>
        <taxon>Poales</taxon>
        <taxon>Poaceae</taxon>
        <taxon>BOP clade</taxon>
        <taxon>Pooideae</taxon>
        <taxon>Triticodae</taxon>
        <taxon>Triticeae</taxon>
        <taxon>Triticinae</taxon>
        <taxon>Aegilops</taxon>
    </lineage>
</organism>
<protein>
    <recommendedName>
        <fullName evidence="3">Endonuclease/exonuclease/phosphatase domain-containing protein</fullName>
    </recommendedName>
</protein>
<dbReference type="AlphaFoldDB" id="A0A453IZC2"/>
<reference evidence="1" key="4">
    <citation type="submission" date="2019-03" db="UniProtKB">
        <authorList>
            <consortium name="EnsemblPlants"/>
        </authorList>
    </citation>
    <scope>IDENTIFICATION</scope>
</reference>
<proteinExistence type="predicted"/>